<dbReference type="EMBL" id="CAAKMV010000142">
    <property type="protein sequence ID" value="VIO60222.1"/>
    <property type="molecule type" value="Genomic_DNA"/>
</dbReference>
<sequence length="221" mass="24751">MHITIHGVIPSDLETISEIQFAALLPVTPIERLIYPSGMTANSILASITEKQRRFHEPNVKYLKAVTERGQILSFARWYTLDHDKPYEGSGSAFTFRPSQQLEPEDMNVETARSFYQGIDELKKRNIAGKPCLYLSLIATHPNYQGLGAGSQLLDWGIKYATEHGLDIYAVSTAASLTWYEKFGFRSVDKFSIDMACMGGKDENNTLGLYTATLIQFTVAK</sequence>
<dbReference type="InterPro" id="IPR016181">
    <property type="entry name" value="Acyl_CoA_acyltransferase"/>
</dbReference>
<name>A0A4U9F9X2_GIBZA</name>
<dbReference type="CDD" id="cd04301">
    <property type="entry name" value="NAT_SF"/>
    <property type="match status" value="1"/>
</dbReference>
<dbReference type="AlphaFoldDB" id="A0A4U9F9X2"/>
<dbReference type="Pfam" id="PF00583">
    <property type="entry name" value="Acetyltransf_1"/>
    <property type="match status" value="1"/>
</dbReference>
<reference evidence="1" key="1">
    <citation type="submission" date="2019-04" db="EMBL/GenBank/DDBJ databases">
        <authorList>
            <person name="Melise S."/>
            <person name="Noan J."/>
            <person name="Okalmin O."/>
        </authorList>
    </citation>
    <scope>NUCLEOTIDE SEQUENCE</scope>
    <source>
        <strain evidence="1">FN9</strain>
    </source>
</reference>
<dbReference type="InterPro" id="IPR000182">
    <property type="entry name" value="GNAT_dom"/>
</dbReference>
<proteinExistence type="predicted"/>
<dbReference type="Gene3D" id="3.40.630.30">
    <property type="match status" value="1"/>
</dbReference>
<dbReference type="SUPFAM" id="SSF55729">
    <property type="entry name" value="Acyl-CoA N-acyltransferases (Nat)"/>
    <property type="match status" value="1"/>
</dbReference>
<organism evidence="1">
    <name type="scientific">Gibberella zeae</name>
    <name type="common">Wheat head blight fungus</name>
    <name type="synonym">Fusarium graminearum</name>
    <dbReference type="NCBI Taxonomy" id="5518"/>
    <lineage>
        <taxon>Eukaryota</taxon>
        <taxon>Fungi</taxon>
        <taxon>Dikarya</taxon>
        <taxon>Ascomycota</taxon>
        <taxon>Pezizomycotina</taxon>
        <taxon>Sordariomycetes</taxon>
        <taxon>Hypocreomycetidae</taxon>
        <taxon>Hypocreales</taxon>
        <taxon>Nectriaceae</taxon>
        <taxon>Fusarium</taxon>
    </lineage>
</organism>
<dbReference type="PROSITE" id="PS51186">
    <property type="entry name" value="GNAT"/>
    <property type="match status" value="1"/>
</dbReference>
<gene>
    <name evidence="1" type="ORF">FUG_LOCUS387040</name>
</gene>
<evidence type="ECO:0000313" key="1">
    <source>
        <dbReference type="EMBL" id="VIO60222.1"/>
    </source>
</evidence>
<dbReference type="GO" id="GO:0016747">
    <property type="term" value="F:acyltransferase activity, transferring groups other than amino-acyl groups"/>
    <property type="evidence" value="ECO:0007669"/>
    <property type="project" value="InterPro"/>
</dbReference>
<accession>A0A4U9F9X2</accession>
<dbReference type="PANTHER" id="PTHR42791:SF1">
    <property type="entry name" value="N-ACETYLTRANSFERASE DOMAIN-CONTAINING PROTEIN"/>
    <property type="match status" value="1"/>
</dbReference>
<dbReference type="PANTHER" id="PTHR42791">
    <property type="entry name" value="GNAT FAMILY ACETYLTRANSFERASE"/>
    <property type="match status" value="1"/>
</dbReference>
<protein>
    <submittedName>
        <fullName evidence="1">Uncharacterized protein</fullName>
    </submittedName>
</protein>
<dbReference type="InterPro" id="IPR052523">
    <property type="entry name" value="Trichothecene_AcTrans"/>
</dbReference>